<keyword evidence="4" id="KW-1185">Reference proteome</keyword>
<evidence type="ECO:0000256" key="2">
    <source>
        <dbReference type="SAM" id="MobiDB-lite"/>
    </source>
</evidence>
<dbReference type="KEGG" id="tje:TJEJU_3835"/>
<proteinExistence type="predicted"/>
<dbReference type="Proteomes" id="UP000215214">
    <property type="component" value="Chromosome TJEJU"/>
</dbReference>
<gene>
    <name evidence="3" type="ORF">TJEJU_3835</name>
</gene>
<dbReference type="AlphaFoldDB" id="A0A238UE44"/>
<dbReference type="OrthoDB" id="1100725at2"/>
<accession>A0A238UE44</accession>
<dbReference type="RefSeq" id="WP_095074614.1">
    <property type="nucleotide sequence ID" value="NZ_LT899436.1"/>
</dbReference>
<keyword evidence="1" id="KW-0175">Coiled coil</keyword>
<reference evidence="3 4" key="1">
    <citation type="submission" date="2017-07" db="EMBL/GenBank/DDBJ databases">
        <authorList>
            <person name="Sun Z.S."/>
            <person name="Albrecht U."/>
            <person name="Echele G."/>
            <person name="Lee C.C."/>
        </authorList>
    </citation>
    <scope>NUCLEOTIDE SEQUENCE [LARGE SCALE GENOMIC DNA]</scope>
    <source>
        <strain evidence="4">type strain: KCTC 22618</strain>
    </source>
</reference>
<evidence type="ECO:0000313" key="4">
    <source>
        <dbReference type="Proteomes" id="UP000215214"/>
    </source>
</evidence>
<protein>
    <submittedName>
        <fullName evidence="3">Uncharacterized protein</fullName>
    </submittedName>
</protein>
<organism evidence="3 4">
    <name type="scientific">Tenacibaculum jejuense</name>
    <dbReference type="NCBI Taxonomy" id="584609"/>
    <lineage>
        <taxon>Bacteria</taxon>
        <taxon>Pseudomonadati</taxon>
        <taxon>Bacteroidota</taxon>
        <taxon>Flavobacteriia</taxon>
        <taxon>Flavobacteriales</taxon>
        <taxon>Flavobacteriaceae</taxon>
        <taxon>Tenacibaculum</taxon>
    </lineage>
</organism>
<feature type="coiled-coil region" evidence="1">
    <location>
        <begin position="55"/>
        <end position="190"/>
    </location>
</feature>
<evidence type="ECO:0000256" key="1">
    <source>
        <dbReference type="SAM" id="Coils"/>
    </source>
</evidence>
<feature type="compositionally biased region" description="Basic and acidic residues" evidence="2">
    <location>
        <begin position="252"/>
        <end position="264"/>
    </location>
</feature>
<feature type="region of interest" description="Disordered" evidence="2">
    <location>
        <begin position="252"/>
        <end position="272"/>
    </location>
</feature>
<sequence length="376" mass="43846">MHKKLASDLTSLAHSILKMKNKEDVFALKEKAYEVYEKLAVLAYIEEYINTTPQAEETKEELIEIVTQIETARNTNVVNQEEEVTNTNHEEEIAEVIEERPIVNSIDEKLEVVEEVLDVAESNEVEVDTVEKNTITESTNEKVELLEEIQVITQEVEEEIEIIEEAPIHVESIEEEVQVLEEQITEETKEEELPEVIEEIIEEPTLIQVKEEKVEEKVQEIEEQPFDELENLLFGNDDPTIFDEAQFIEELKAPQEEKKEEVPTEPKTPTLEDELKDTLPVDVMADLFQKVEPKKTVNDHLQSTIQIGLNDRIAFVKHLFDGNQTDFNRVVSQLNTFKTEREAKNFISKMVKPDYDWSTKEEYEVRFLEIIERRFI</sequence>
<evidence type="ECO:0000313" key="3">
    <source>
        <dbReference type="EMBL" id="SNR17467.1"/>
    </source>
</evidence>
<dbReference type="EMBL" id="LT899436">
    <property type="protein sequence ID" value="SNR17467.1"/>
    <property type="molecule type" value="Genomic_DNA"/>
</dbReference>
<name>A0A238UE44_9FLAO</name>